<keyword evidence="2 5" id="KW-0812">Transmembrane</keyword>
<evidence type="ECO:0000313" key="7">
    <source>
        <dbReference type="EMBL" id="SDS62115.1"/>
    </source>
</evidence>
<keyword evidence="3 5" id="KW-1133">Transmembrane helix</keyword>
<dbReference type="Proteomes" id="UP000199103">
    <property type="component" value="Chromosome I"/>
</dbReference>
<evidence type="ECO:0000256" key="2">
    <source>
        <dbReference type="ARBA" id="ARBA00022692"/>
    </source>
</evidence>
<dbReference type="SUPFAM" id="SSF103473">
    <property type="entry name" value="MFS general substrate transporter"/>
    <property type="match status" value="1"/>
</dbReference>
<gene>
    <name evidence="7" type="ORF">SAMN04489812_2474</name>
</gene>
<feature type="transmembrane region" description="Helical" evidence="5">
    <location>
        <begin position="236"/>
        <end position="262"/>
    </location>
</feature>
<name>A0A1H1TP57_9ACTN</name>
<feature type="transmembrane region" description="Helical" evidence="5">
    <location>
        <begin position="305"/>
        <end position="324"/>
    </location>
</feature>
<dbReference type="InterPro" id="IPR036259">
    <property type="entry name" value="MFS_trans_sf"/>
</dbReference>
<dbReference type="InterPro" id="IPR011701">
    <property type="entry name" value="MFS"/>
</dbReference>
<proteinExistence type="predicted"/>
<dbReference type="GO" id="GO:0005886">
    <property type="term" value="C:plasma membrane"/>
    <property type="evidence" value="ECO:0007669"/>
    <property type="project" value="UniProtKB-SubCell"/>
</dbReference>
<accession>A0A1H1TP57</accession>
<dbReference type="PANTHER" id="PTHR43129">
    <property type="entry name" value="FOSMIDOMYCIN RESISTANCE PROTEIN"/>
    <property type="match status" value="1"/>
</dbReference>
<feature type="transmembrane region" description="Helical" evidence="5">
    <location>
        <begin position="104"/>
        <end position="122"/>
    </location>
</feature>
<feature type="transmembrane region" description="Helical" evidence="5">
    <location>
        <begin position="398"/>
        <end position="418"/>
    </location>
</feature>
<evidence type="ECO:0000256" key="4">
    <source>
        <dbReference type="ARBA" id="ARBA00023136"/>
    </source>
</evidence>
<feature type="transmembrane region" description="Helical" evidence="5">
    <location>
        <begin position="372"/>
        <end position="392"/>
    </location>
</feature>
<feature type="transmembrane region" description="Helical" evidence="5">
    <location>
        <begin position="128"/>
        <end position="144"/>
    </location>
</feature>
<dbReference type="PROSITE" id="PS50850">
    <property type="entry name" value="MFS"/>
    <property type="match status" value="1"/>
</dbReference>
<feature type="transmembrane region" description="Helical" evidence="5">
    <location>
        <begin position="72"/>
        <end position="97"/>
    </location>
</feature>
<dbReference type="CDD" id="cd17478">
    <property type="entry name" value="MFS_FsR"/>
    <property type="match status" value="1"/>
</dbReference>
<dbReference type="AlphaFoldDB" id="A0A1H1TP57"/>
<dbReference type="InterPro" id="IPR020846">
    <property type="entry name" value="MFS_dom"/>
</dbReference>
<reference evidence="7 8" key="1">
    <citation type="submission" date="2016-10" db="EMBL/GenBank/DDBJ databases">
        <authorList>
            <person name="de Groot N.N."/>
        </authorList>
    </citation>
    <scope>NUCLEOTIDE SEQUENCE [LARGE SCALE GENOMIC DNA]</scope>
    <source>
        <strain evidence="7 8">DSM 21800</strain>
    </source>
</reference>
<dbReference type="OrthoDB" id="9770492at2"/>
<feature type="domain" description="Major facilitator superfamily (MFS) profile" evidence="6">
    <location>
        <begin position="235"/>
        <end position="428"/>
    </location>
</feature>
<organism evidence="7 8">
    <name type="scientific">Microlunatus soli</name>
    <dbReference type="NCBI Taxonomy" id="630515"/>
    <lineage>
        <taxon>Bacteria</taxon>
        <taxon>Bacillati</taxon>
        <taxon>Actinomycetota</taxon>
        <taxon>Actinomycetes</taxon>
        <taxon>Propionibacteriales</taxon>
        <taxon>Propionibacteriaceae</taxon>
        <taxon>Microlunatus</taxon>
    </lineage>
</organism>
<evidence type="ECO:0000313" key="8">
    <source>
        <dbReference type="Proteomes" id="UP000199103"/>
    </source>
</evidence>
<evidence type="ECO:0000256" key="1">
    <source>
        <dbReference type="ARBA" id="ARBA00004651"/>
    </source>
</evidence>
<protein>
    <submittedName>
        <fullName evidence="7">MFS transporter, FSR family, fosmidomycin resistance protein</fullName>
    </submittedName>
</protein>
<dbReference type="PANTHER" id="PTHR43129:SF1">
    <property type="entry name" value="FOSMIDOMYCIN RESISTANCE PROTEIN"/>
    <property type="match status" value="1"/>
</dbReference>
<evidence type="ECO:0000259" key="6">
    <source>
        <dbReference type="PROSITE" id="PS50850"/>
    </source>
</evidence>
<dbReference type="STRING" id="630515.SAMN04489812_2474"/>
<comment type="subcellular location">
    <subcellularLocation>
        <location evidence="1">Cell membrane</location>
        <topology evidence="1">Multi-pass membrane protein</topology>
    </subcellularLocation>
</comment>
<evidence type="ECO:0000256" key="3">
    <source>
        <dbReference type="ARBA" id="ARBA00022989"/>
    </source>
</evidence>
<feature type="transmembrane region" description="Helical" evidence="5">
    <location>
        <begin position="274"/>
        <end position="293"/>
    </location>
</feature>
<keyword evidence="4 5" id="KW-0472">Membrane</keyword>
<keyword evidence="8" id="KW-1185">Reference proteome</keyword>
<sequence length="428" mass="44695">MAEFRHSWAEYRKSATVAEVTVDAVIVHTLPERRRRELSVAGLTATHAVVDIYQGMVPALIPFFVAQRHDSYAAASGIALAATLLSSIVQPAFGVLADRRDRPWLVPGGLLVAAIGVGLSGLGDRYPLTWSAIAVSGIGVAAFHPQGNRWARARVGRSATALSWFTVGGNIGYAVGPIAVTLLMVDGDVTGTPLLAIPGLLVAAALVITSRQARVRRPEDHGAATESTGRDDWRSFLILSGAVLCRSVCFFGVNTFLALYLIRTFAVDARLGSAAVTLVACIGMAGTVLGGRLADRRGARNTIRIGYVLIIPGLLGLLLAPAVGSPAAPVGPIVVVLVAVVVVAFGVYLPFSVQVSLGQHYLPRRIGTASGVTLGLAMTVGGLITPLLGMLADRAGLRAIWAVLLIFPLTALALTLLLPGRSESAGRE</sequence>
<feature type="transmembrane region" description="Helical" evidence="5">
    <location>
        <begin position="191"/>
        <end position="209"/>
    </location>
</feature>
<dbReference type="Gene3D" id="1.20.1250.20">
    <property type="entry name" value="MFS general substrate transporter like domains"/>
    <property type="match status" value="2"/>
</dbReference>
<feature type="transmembrane region" description="Helical" evidence="5">
    <location>
        <begin position="40"/>
        <end position="66"/>
    </location>
</feature>
<dbReference type="EMBL" id="LT629772">
    <property type="protein sequence ID" value="SDS62115.1"/>
    <property type="molecule type" value="Genomic_DNA"/>
</dbReference>
<evidence type="ECO:0000256" key="5">
    <source>
        <dbReference type="SAM" id="Phobius"/>
    </source>
</evidence>
<dbReference type="Pfam" id="PF07690">
    <property type="entry name" value="MFS_1"/>
    <property type="match status" value="1"/>
</dbReference>
<feature type="transmembrane region" description="Helical" evidence="5">
    <location>
        <begin position="330"/>
        <end position="351"/>
    </location>
</feature>
<dbReference type="GO" id="GO:0022857">
    <property type="term" value="F:transmembrane transporter activity"/>
    <property type="evidence" value="ECO:0007669"/>
    <property type="project" value="InterPro"/>
</dbReference>
<feature type="transmembrane region" description="Helical" evidence="5">
    <location>
        <begin position="164"/>
        <end position="185"/>
    </location>
</feature>